<dbReference type="InterPro" id="IPR034154">
    <property type="entry name" value="TOPRIM_DnaG/twinkle"/>
</dbReference>
<dbReference type="CDD" id="cd01029">
    <property type="entry name" value="TOPRIM_primases"/>
    <property type="match status" value="1"/>
</dbReference>
<proteinExistence type="predicted"/>
<sequence>MIDKEQILSLTQGGLNVYNHYLGFEVNTHKNFRSPFYDDKKPSCHIYYDAKSTSYKFHDHGEPSYSGDCFWFVGELYGLDTRGDFLDILKLIVQDLMLPIRVADDYPSRFDKRHIQKKWVRPKAIQEEERIDDKPYKIQTISYSQPFLTFWGRYGIDENTLKRYNVINISQFESINSQGETYTIKATGTEPIYGYKGYDYVKIYRPNSTKLRFLYGGRKPSLYCFGLDQIPTKGDVLLITGGEKDVLSLAAHGFNAICFNSETSVIPESLIDGLLLRFRHIVLLYDVDETGIRESERQKVALEKYKVKSIQLPLSGGQFEKDVSDFFSLGHTSEELRGLLATLLQEIYSETLMMMKSCEIDYANPPDLSKAIVSVNDVPLGTQDNLFCITGGEGTGKSNFVSAILAGAMRYHALVPEETLGLEVSPNPYGSAVIHYDTEQSEAQLYKNLGKTLRRASLVQVPSFYHSLYLASLSRQDRLRLIRDSMDLLYHEHGGIHLVVIDGIADLIRSANDESESIAIVDELYRLAGIYNTCIICVLHFVPNGVKLQGHIGSELQRKAAGILSIEKDDNPELSVVKALKVRDGRPLDVPMMLFGWDKKQGMHVYRGEKSKEDKEQRKTSELISIVKDIFFEIERLSYSELTQTLMKELDVKDRTAKKYIAYMKEQGILSQDTSGNYKKGKLCHTS</sequence>
<protein>
    <submittedName>
        <fullName evidence="1">Bifunctional DNA primase/helicase</fullName>
    </submittedName>
</protein>
<name>A0A4Y8WP36_9PORP</name>
<accession>A0A4Y8WP36</accession>
<dbReference type="SUPFAM" id="SSF52540">
    <property type="entry name" value="P-loop containing nucleoside triphosphate hydrolases"/>
    <property type="match status" value="1"/>
</dbReference>
<organism evidence="1 2">
    <name type="scientific">Porphyromonas levii</name>
    <dbReference type="NCBI Taxonomy" id="28114"/>
    <lineage>
        <taxon>Bacteria</taxon>
        <taxon>Pseudomonadati</taxon>
        <taxon>Bacteroidota</taxon>
        <taxon>Bacteroidia</taxon>
        <taxon>Bacteroidales</taxon>
        <taxon>Porphyromonadaceae</taxon>
        <taxon>Porphyromonas</taxon>
    </lineage>
</organism>
<dbReference type="STRING" id="1122973.GCA_000379925_01977"/>
<reference evidence="1 2" key="1">
    <citation type="submission" date="2019-03" db="EMBL/GenBank/DDBJ databases">
        <title>Porphyromonas levii Isolated from the Uterus of Dairy Cows.</title>
        <authorList>
            <person name="Francis A.M."/>
        </authorList>
    </citation>
    <scope>NUCLEOTIDE SEQUENCE [LARGE SCALE GENOMIC DNA]</scope>
    <source>
        <strain evidence="1 2">AF5678</strain>
    </source>
</reference>
<dbReference type="EMBL" id="SPNC01000178">
    <property type="protein sequence ID" value="TFH94144.1"/>
    <property type="molecule type" value="Genomic_DNA"/>
</dbReference>
<dbReference type="Gene3D" id="3.40.1360.10">
    <property type="match status" value="1"/>
</dbReference>
<dbReference type="Gene3D" id="3.40.50.300">
    <property type="entry name" value="P-loop containing nucleotide triphosphate hydrolases"/>
    <property type="match status" value="1"/>
</dbReference>
<dbReference type="OrthoDB" id="877327at2"/>
<keyword evidence="1" id="KW-0067">ATP-binding</keyword>
<dbReference type="Proteomes" id="UP000297225">
    <property type="component" value="Unassembled WGS sequence"/>
</dbReference>
<evidence type="ECO:0000313" key="1">
    <source>
        <dbReference type="EMBL" id="TFH94144.1"/>
    </source>
</evidence>
<comment type="caution">
    <text evidence="1">The sequence shown here is derived from an EMBL/GenBank/DDBJ whole genome shotgun (WGS) entry which is preliminary data.</text>
</comment>
<dbReference type="Pfam" id="PF13481">
    <property type="entry name" value="AAA_25"/>
    <property type="match status" value="1"/>
</dbReference>
<keyword evidence="1" id="KW-0347">Helicase</keyword>
<gene>
    <name evidence="1" type="ORF">E4P47_08755</name>
</gene>
<dbReference type="AlphaFoldDB" id="A0A4Y8WP36"/>
<dbReference type="RefSeq" id="WP_134849799.1">
    <property type="nucleotide sequence ID" value="NZ_CP197400.1"/>
</dbReference>
<keyword evidence="1" id="KW-0547">Nucleotide-binding</keyword>
<dbReference type="GO" id="GO:0004386">
    <property type="term" value="F:helicase activity"/>
    <property type="evidence" value="ECO:0007669"/>
    <property type="project" value="UniProtKB-KW"/>
</dbReference>
<keyword evidence="2" id="KW-1185">Reference proteome</keyword>
<keyword evidence="1" id="KW-0378">Hydrolase</keyword>
<evidence type="ECO:0000313" key="2">
    <source>
        <dbReference type="Proteomes" id="UP000297225"/>
    </source>
</evidence>
<dbReference type="InterPro" id="IPR027417">
    <property type="entry name" value="P-loop_NTPase"/>
</dbReference>